<organism evidence="1">
    <name type="scientific">marine metagenome</name>
    <dbReference type="NCBI Taxonomy" id="408172"/>
    <lineage>
        <taxon>unclassified sequences</taxon>
        <taxon>metagenomes</taxon>
        <taxon>ecological metagenomes</taxon>
    </lineage>
</organism>
<protein>
    <submittedName>
        <fullName evidence="1">Uncharacterized protein</fullName>
    </submittedName>
</protein>
<evidence type="ECO:0000313" key="1">
    <source>
        <dbReference type="EMBL" id="SUZ97465.1"/>
    </source>
</evidence>
<name>A0A381S034_9ZZZZ</name>
<reference evidence="1" key="1">
    <citation type="submission" date="2018-05" db="EMBL/GenBank/DDBJ databases">
        <authorList>
            <person name="Lanie J.A."/>
            <person name="Ng W.-L."/>
            <person name="Kazmierczak K.M."/>
            <person name="Andrzejewski T.M."/>
            <person name="Davidsen T.M."/>
            <person name="Wayne K.J."/>
            <person name="Tettelin H."/>
            <person name="Glass J.I."/>
            <person name="Rusch D."/>
            <person name="Podicherti R."/>
            <person name="Tsui H.-C.T."/>
            <person name="Winkler M.E."/>
        </authorList>
    </citation>
    <scope>NUCLEOTIDE SEQUENCE</scope>
</reference>
<gene>
    <name evidence="1" type="ORF">METZ01_LOCUS50319</name>
</gene>
<dbReference type="AlphaFoldDB" id="A0A381S034"/>
<accession>A0A381S034</accession>
<sequence length="51" mass="6177">MFIINHYHLFFVSKTNQKRLDKSVIWINNMSKGVFFAPGGGYIFIEYYWRV</sequence>
<dbReference type="EMBL" id="UINC01002512">
    <property type="protein sequence ID" value="SUZ97465.1"/>
    <property type="molecule type" value="Genomic_DNA"/>
</dbReference>
<proteinExistence type="predicted"/>